<feature type="domain" description="FAD dependent oxidoreductase" evidence="2">
    <location>
        <begin position="98"/>
        <end position="131"/>
    </location>
</feature>
<dbReference type="Pfam" id="PF01266">
    <property type="entry name" value="DAO"/>
    <property type="match status" value="1"/>
</dbReference>
<dbReference type="InterPro" id="IPR036249">
    <property type="entry name" value="Thioredoxin-like_sf"/>
</dbReference>
<dbReference type="Gene3D" id="3.50.50.60">
    <property type="entry name" value="FAD/NAD(P)-binding domain"/>
    <property type="match status" value="1"/>
</dbReference>
<dbReference type="InterPro" id="IPR006660">
    <property type="entry name" value="Arsenate_reductase-like"/>
</dbReference>
<dbReference type="AlphaFoldDB" id="A0A160VC13"/>
<evidence type="ECO:0000259" key="2">
    <source>
        <dbReference type="Pfam" id="PF01266"/>
    </source>
</evidence>
<organism evidence="3">
    <name type="scientific">hydrothermal vent metagenome</name>
    <dbReference type="NCBI Taxonomy" id="652676"/>
    <lineage>
        <taxon>unclassified sequences</taxon>
        <taxon>metagenomes</taxon>
        <taxon>ecological metagenomes</taxon>
    </lineage>
</organism>
<accession>A0A160VC13</accession>
<dbReference type="SUPFAM" id="SSF51905">
    <property type="entry name" value="FAD/NAD(P)-binding domain"/>
    <property type="match status" value="1"/>
</dbReference>
<name>A0A160VC13_9ZZZZ</name>
<dbReference type="InterPro" id="IPR036188">
    <property type="entry name" value="FAD/NAD-bd_sf"/>
</dbReference>
<evidence type="ECO:0000313" key="3">
    <source>
        <dbReference type="EMBL" id="CUV04994.1"/>
    </source>
</evidence>
<sequence>MLAHRRAYGTPKITVYGAPRCSDYRQSKQFLGEQPVRHNWVDIGEDEEGRKRVQDLNDGKQIIQTIIFEDSSILVEPSSPELVDKWGISPKSKREYYDLVIVGSGFAGLTTALYAARQRIETLVIEKGRIQGRPAPLSASTTTPDSLKESAATN</sequence>
<dbReference type="GO" id="GO:0004791">
    <property type="term" value="F:thioredoxin-disulfide reductase (NADPH) activity"/>
    <property type="evidence" value="ECO:0007669"/>
    <property type="project" value="UniProtKB-EC"/>
</dbReference>
<protein>
    <submittedName>
        <fullName evidence="3">Thioredoxin reductase</fullName>
        <ecNumber evidence="3">1.8.1.9</ecNumber>
    </submittedName>
</protein>
<evidence type="ECO:0000256" key="1">
    <source>
        <dbReference type="SAM" id="MobiDB-lite"/>
    </source>
</evidence>
<keyword evidence="3" id="KW-0560">Oxidoreductase</keyword>
<proteinExistence type="predicted"/>
<dbReference type="EC" id="1.8.1.9" evidence="3"/>
<dbReference type="EMBL" id="FAXA01000246">
    <property type="protein sequence ID" value="CUV04994.1"/>
    <property type="molecule type" value="Genomic_DNA"/>
</dbReference>
<feature type="region of interest" description="Disordered" evidence="1">
    <location>
        <begin position="133"/>
        <end position="154"/>
    </location>
</feature>
<feature type="compositionally biased region" description="Polar residues" evidence="1">
    <location>
        <begin position="138"/>
        <end position="154"/>
    </location>
</feature>
<gene>
    <name evidence="3" type="ORF">MGWOODY_Clf803</name>
</gene>
<dbReference type="PROSITE" id="PS51353">
    <property type="entry name" value="ARSC"/>
    <property type="match status" value="1"/>
</dbReference>
<reference evidence="3" key="1">
    <citation type="submission" date="2015-10" db="EMBL/GenBank/DDBJ databases">
        <authorList>
            <person name="Gilbert D.G."/>
        </authorList>
    </citation>
    <scope>NUCLEOTIDE SEQUENCE</scope>
</reference>
<dbReference type="SUPFAM" id="SSF52833">
    <property type="entry name" value="Thioredoxin-like"/>
    <property type="match status" value="1"/>
</dbReference>
<dbReference type="InterPro" id="IPR006076">
    <property type="entry name" value="FAD-dep_OxRdtase"/>
</dbReference>
<dbReference type="Gene3D" id="3.40.30.10">
    <property type="entry name" value="Glutaredoxin"/>
    <property type="match status" value="1"/>
</dbReference>